<feature type="compositionally biased region" description="Low complexity" evidence="1">
    <location>
        <begin position="938"/>
        <end position="952"/>
    </location>
</feature>
<feature type="region of interest" description="Disordered" evidence="1">
    <location>
        <begin position="183"/>
        <end position="234"/>
    </location>
</feature>
<reference evidence="3 4" key="1">
    <citation type="journal article" date="2016" name="Mol. Biol. Evol.">
        <title>Comparative Genomics of Early-Diverging Mushroom-Forming Fungi Provides Insights into the Origins of Lignocellulose Decay Capabilities.</title>
        <authorList>
            <person name="Nagy L.G."/>
            <person name="Riley R."/>
            <person name="Tritt A."/>
            <person name="Adam C."/>
            <person name="Daum C."/>
            <person name="Floudas D."/>
            <person name="Sun H."/>
            <person name="Yadav J.S."/>
            <person name="Pangilinan J."/>
            <person name="Larsson K.H."/>
            <person name="Matsuura K."/>
            <person name="Barry K."/>
            <person name="Labutti K."/>
            <person name="Kuo R."/>
            <person name="Ohm R.A."/>
            <person name="Bhattacharya S.S."/>
            <person name="Shirouzu T."/>
            <person name="Yoshinaga Y."/>
            <person name="Martin F.M."/>
            <person name="Grigoriev I.V."/>
            <person name="Hibbett D.S."/>
        </authorList>
    </citation>
    <scope>NUCLEOTIDE SEQUENCE [LARGE SCALE GENOMIC DNA]</scope>
    <source>
        <strain evidence="3 4">HHB12029</strain>
    </source>
</reference>
<feature type="compositionally biased region" description="Low complexity" evidence="1">
    <location>
        <begin position="581"/>
        <end position="590"/>
    </location>
</feature>
<dbReference type="InParanoid" id="A0A165FDH3"/>
<feature type="signal peptide" evidence="2">
    <location>
        <begin position="1"/>
        <end position="17"/>
    </location>
</feature>
<feature type="region of interest" description="Disordered" evidence="1">
    <location>
        <begin position="938"/>
        <end position="964"/>
    </location>
</feature>
<evidence type="ECO:0000313" key="4">
    <source>
        <dbReference type="Proteomes" id="UP000077266"/>
    </source>
</evidence>
<feature type="compositionally biased region" description="Pro residues" evidence="1">
    <location>
        <begin position="206"/>
        <end position="228"/>
    </location>
</feature>
<keyword evidence="2" id="KW-0732">Signal</keyword>
<keyword evidence="4" id="KW-1185">Reference proteome</keyword>
<dbReference type="AlphaFoldDB" id="A0A165FDH3"/>
<feature type="chain" id="PRO_5007857662" description="C2H2-type domain-containing protein" evidence="2">
    <location>
        <begin position="18"/>
        <end position="983"/>
    </location>
</feature>
<sequence>MLNALLFASLLGGFARAQLAPSPVPSGPNFELLDNANSSVWSFDGQWGHFSAASPCPSCLAQPDPAQVQDGTWSDTSTEGASATLVFTGVGLSVFNFCPGPIAPRDPAAPPILFRSDFSFAIDGKPHGALQLADGCAAGDVYNQLVFTISGLTNGRHTFTITNNASSSDLLLDFAVAEKAPASVPPPATTITVPPITSTASTAPPAGTPTPARPPPASNPPASPPPPTGANIHTLDNISPQVVLQGPWGTFTAKTPCPDCLVKPDFAQTFDDSYSELSGEGSATISWTGTSIFLYGICPGTVGTAQFVQSFSFSLDGADAGRHASPAGGCAKNVYRQLLFSKTGLSLSAHKLVITNVQDDVFGRTSDLLLDFAVFDSAGVSEPVPPSGPALPPSGPVSGGLPPPSNPPSSPVPSGAGFLLLDDTSPQIVYDDNWGAISQKAPCAKCATHFDLSKLSHGTYHELSKPGSATIQFAGTGVSVYGVCPGTLSPSGQFLQKFTLAVDGQTDSFAGPKGGCSVNVYNQLLFEITGLPKGQHTATIRNLDSGFTDNPSDLVLDFVVVTTGGLSQPATPALQPGGSGTPSTSESGGTLPPPSNPPASPAAPTGANFRKLDDTSPQIAYDGAWGVISKDAPCASCVTKFDFSQTFNESYHELTAAGTATIAFAGTEVYLYSVCPGTLQGGGQFLQSFTFTLDGTPSGTFNGPAGGCATNVYNQLIYKATAPSGTHTLVITNVEGANAKANPSDLIIDSIIINTAGLDQPAGPASGGNGTSPDSTLDPPSALPTSGTFVDDTDSRWTFAGQVGAISASAPCESCLVQPDASLAYGNTWRDLSSAGSATLTFTGASAAAVYVICPGPLTGKAAGSIFRGVFNISLDGQPQPQWNAPEKGCSETLYNVMVANVTGLDTSTQHTLTVTNVISESPSDLLLDYGVLIESSASSSSSTPTDSGSSSQPTAPPAGSGHSLVPHGTALGFVAALLTFLV</sequence>
<proteinExistence type="predicted"/>
<dbReference type="Proteomes" id="UP000077266">
    <property type="component" value="Unassembled WGS sequence"/>
</dbReference>
<accession>A0A165FDH3</accession>
<evidence type="ECO:0000256" key="1">
    <source>
        <dbReference type="SAM" id="MobiDB-lite"/>
    </source>
</evidence>
<dbReference type="PANTHER" id="PTHR24216">
    <property type="entry name" value="PAXILLIN-RELATED"/>
    <property type="match status" value="1"/>
</dbReference>
<name>A0A165FDH3_EXIGL</name>
<evidence type="ECO:0000313" key="3">
    <source>
        <dbReference type="EMBL" id="KZV88815.1"/>
    </source>
</evidence>
<dbReference type="Gene3D" id="2.60.120.260">
    <property type="entry name" value="Galactose-binding domain-like"/>
    <property type="match status" value="4"/>
</dbReference>
<evidence type="ECO:0000256" key="2">
    <source>
        <dbReference type="SAM" id="SignalP"/>
    </source>
</evidence>
<protein>
    <recommendedName>
        <fullName evidence="5">C2H2-type domain-containing protein</fullName>
    </recommendedName>
</protein>
<organism evidence="3 4">
    <name type="scientific">Exidia glandulosa HHB12029</name>
    <dbReference type="NCBI Taxonomy" id="1314781"/>
    <lineage>
        <taxon>Eukaryota</taxon>
        <taxon>Fungi</taxon>
        <taxon>Dikarya</taxon>
        <taxon>Basidiomycota</taxon>
        <taxon>Agaricomycotina</taxon>
        <taxon>Agaricomycetes</taxon>
        <taxon>Auriculariales</taxon>
        <taxon>Exidiaceae</taxon>
        <taxon>Exidia</taxon>
    </lineage>
</organism>
<dbReference type="PANTHER" id="PTHR24216:SF65">
    <property type="entry name" value="PAXILLIN-LIKE PROTEIN 1"/>
    <property type="match status" value="1"/>
</dbReference>
<feature type="compositionally biased region" description="Pro residues" evidence="1">
    <location>
        <begin position="591"/>
        <end position="601"/>
    </location>
</feature>
<feature type="compositionally biased region" description="Low complexity" evidence="1">
    <location>
        <begin position="189"/>
        <end position="205"/>
    </location>
</feature>
<feature type="region of interest" description="Disordered" evidence="1">
    <location>
        <begin position="383"/>
        <end position="417"/>
    </location>
</feature>
<feature type="region of interest" description="Disordered" evidence="1">
    <location>
        <begin position="762"/>
        <end position="790"/>
    </location>
</feature>
<gene>
    <name evidence="3" type="ORF">EXIGLDRAFT_722191</name>
</gene>
<dbReference type="EMBL" id="KV426089">
    <property type="protein sequence ID" value="KZV88815.1"/>
    <property type="molecule type" value="Genomic_DNA"/>
</dbReference>
<dbReference type="OrthoDB" id="2758521at2759"/>
<feature type="region of interest" description="Disordered" evidence="1">
    <location>
        <begin position="568"/>
        <end position="611"/>
    </location>
</feature>
<feature type="compositionally biased region" description="Pro residues" evidence="1">
    <location>
        <begin position="383"/>
        <end position="411"/>
    </location>
</feature>
<evidence type="ECO:0008006" key="5">
    <source>
        <dbReference type="Google" id="ProtNLM"/>
    </source>
</evidence>